<reference evidence="3" key="1">
    <citation type="submission" date="2023-02" db="EMBL/GenBank/DDBJ databases">
        <title>Kitasatospora phosalacinea NBRC 14362.</title>
        <authorList>
            <person name="Ichikawa N."/>
            <person name="Sato H."/>
            <person name="Tonouchi N."/>
        </authorList>
    </citation>
    <scope>NUCLEOTIDE SEQUENCE</scope>
    <source>
        <strain evidence="3">NBRC 14362</strain>
    </source>
</reference>
<evidence type="ECO:0008006" key="5">
    <source>
        <dbReference type="Google" id="ProtNLM"/>
    </source>
</evidence>
<comment type="caution">
    <text evidence="3">The sequence shown here is derived from an EMBL/GenBank/DDBJ whole genome shotgun (WGS) entry which is preliminary data.</text>
</comment>
<feature type="region of interest" description="Disordered" evidence="1">
    <location>
        <begin position="318"/>
        <end position="351"/>
    </location>
</feature>
<organism evidence="3 4">
    <name type="scientific">Kitasatospora phosalacinea</name>
    <dbReference type="NCBI Taxonomy" id="2065"/>
    <lineage>
        <taxon>Bacteria</taxon>
        <taxon>Bacillati</taxon>
        <taxon>Actinomycetota</taxon>
        <taxon>Actinomycetes</taxon>
        <taxon>Kitasatosporales</taxon>
        <taxon>Streptomycetaceae</taxon>
        <taxon>Kitasatospora</taxon>
    </lineage>
</organism>
<evidence type="ECO:0000256" key="1">
    <source>
        <dbReference type="SAM" id="MobiDB-lite"/>
    </source>
</evidence>
<feature type="compositionally biased region" description="Gly residues" evidence="1">
    <location>
        <begin position="341"/>
        <end position="351"/>
    </location>
</feature>
<keyword evidence="2" id="KW-1133">Transmembrane helix</keyword>
<name>A0A9W6PCH8_9ACTN</name>
<dbReference type="EMBL" id="BSRX01000003">
    <property type="protein sequence ID" value="GLW52581.1"/>
    <property type="molecule type" value="Genomic_DNA"/>
</dbReference>
<keyword evidence="2" id="KW-0472">Membrane</keyword>
<keyword evidence="2" id="KW-0812">Transmembrane</keyword>
<dbReference type="OrthoDB" id="4241909at2"/>
<feature type="transmembrane region" description="Helical" evidence="2">
    <location>
        <begin position="146"/>
        <end position="166"/>
    </location>
</feature>
<dbReference type="InterPro" id="IPR026467">
    <property type="entry name" value="Ser/Gly_Cys_C_dom"/>
</dbReference>
<accession>A0A9W6PCH8</accession>
<gene>
    <name evidence="3" type="ORF">Kpho01_05920</name>
</gene>
<dbReference type="NCBIfam" id="TIGR04222">
    <property type="entry name" value="near_uncomplex"/>
    <property type="match status" value="1"/>
</dbReference>
<feature type="transmembrane region" description="Helical" evidence="2">
    <location>
        <begin position="178"/>
        <end position="198"/>
    </location>
</feature>
<feature type="compositionally biased region" description="Low complexity" evidence="1">
    <location>
        <begin position="318"/>
        <end position="340"/>
    </location>
</feature>
<proteinExistence type="predicted"/>
<evidence type="ECO:0000313" key="4">
    <source>
        <dbReference type="Proteomes" id="UP001165143"/>
    </source>
</evidence>
<evidence type="ECO:0000256" key="2">
    <source>
        <dbReference type="SAM" id="Phobius"/>
    </source>
</evidence>
<evidence type="ECO:0000313" key="3">
    <source>
        <dbReference type="EMBL" id="GLW52581.1"/>
    </source>
</evidence>
<sequence length="351" mass="35637">MWNFRFVLAFALVALSLAVAAAFNRRSRRVTDPQGLPGRGLPLLDVAFLAGGPARVVDTALVRMEREGRVVVSRARRVTVTSDRTSDPVERVLVTAVGGRAGRDLSVLRSSVVGSPEVQRIGDGLAARGLLRHPAALRAAWRARKLVVLALLVTLVLGVVSTVQWLDGPDRDSSAPPVFPYGVLVLFTVVSLVATRPAKSRITPAGRRQLQLVRGSTPWRPREVAAGQAGHAELIGAFALDGTQALRGSEHRALREALTGPYSATRPARSSRGSGADGTTGLATGAAAAWCGASPASSCGSSGGSSGGHGSSHHSCGGSSSHSCGGSSSSCGGSSSSCGSSCGGGGCGGGS</sequence>
<dbReference type="AlphaFoldDB" id="A0A9W6PCH8"/>
<dbReference type="RefSeq" id="WP_051777432.1">
    <property type="nucleotide sequence ID" value="NZ_BSRX01000003.1"/>
</dbReference>
<dbReference type="Proteomes" id="UP001165143">
    <property type="component" value="Unassembled WGS sequence"/>
</dbReference>
<protein>
    <recommendedName>
        <fullName evidence="5">TIGR04222 domain-containing membrane protein</fullName>
    </recommendedName>
</protein>
<feature type="region of interest" description="Disordered" evidence="1">
    <location>
        <begin position="257"/>
        <end position="279"/>
    </location>
</feature>